<dbReference type="RefSeq" id="WP_214352930.1">
    <property type="nucleotide sequence ID" value="NZ_JAHBOH010000002.1"/>
</dbReference>
<dbReference type="Pfam" id="PF01648">
    <property type="entry name" value="ACPS"/>
    <property type="match status" value="1"/>
</dbReference>
<proteinExistence type="inferred from homology"/>
<gene>
    <name evidence="5" type="ORF">KIN34_15940</name>
</gene>
<comment type="similarity">
    <text evidence="1">Belongs to the P-Pant transferase superfamily. Gsp/Sfp/HetI/AcpT family.</text>
</comment>
<dbReference type="GO" id="GO:0016740">
    <property type="term" value="F:transferase activity"/>
    <property type="evidence" value="ECO:0007669"/>
    <property type="project" value="UniProtKB-KW"/>
</dbReference>
<evidence type="ECO:0000256" key="1">
    <source>
        <dbReference type="ARBA" id="ARBA00010990"/>
    </source>
</evidence>
<feature type="domain" description="4'-phosphopantetheinyl transferase" evidence="4">
    <location>
        <begin position="167"/>
        <end position="234"/>
    </location>
</feature>
<dbReference type="InterPro" id="IPR037143">
    <property type="entry name" value="4-PPantetheinyl_Trfase_dom_sf"/>
</dbReference>
<feature type="compositionally biased region" description="Basic and acidic residues" evidence="3">
    <location>
        <begin position="46"/>
        <end position="60"/>
    </location>
</feature>
<dbReference type="Gene3D" id="3.90.470.20">
    <property type="entry name" value="4'-phosphopantetheinyl transferase domain"/>
    <property type="match status" value="2"/>
</dbReference>
<accession>A0ABS5U357</accession>
<keyword evidence="6" id="KW-1185">Reference proteome</keyword>
<dbReference type="Proteomes" id="UP000722125">
    <property type="component" value="Unassembled WGS sequence"/>
</dbReference>
<dbReference type="EMBL" id="JAHBOH010000002">
    <property type="protein sequence ID" value="MBT0995771.1"/>
    <property type="molecule type" value="Genomic_DNA"/>
</dbReference>
<protein>
    <submittedName>
        <fullName evidence="5">4'-phosphopantetheinyl transferase superfamily protein</fullName>
    </submittedName>
</protein>
<dbReference type="PANTHER" id="PTHR12215">
    <property type="entry name" value="PHOSPHOPANTETHEINE TRANSFERASE"/>
    <property type="match status" value="1"/>
</dbReference>
<feature type="region of interest" description="Disordered" evidence="3">
    <location>
        <begin position="261"/>
        <end position="282"/>
    </location>
</feature>
<dbReference type="SUPFAM" id="SSF56214">
    <property type="entry name" value="4'-phosphopantetheinyl transferase"/>
    <property type="match status" value="2"/>
</dbReference>
<evidence type="ECO:0000256" key="2">
    <source>
        <dbReference type="ARBA" id="ARBA00022679"/>
    </source>
</evidence>
<dbReference type="PANTHER" id="PTHR12215:SF10">
    <property type="entry name" value="L-AMINOADIPATE-SEMIALDEHYDE DEHYDROGENASE-PHOSPHOPANTETHEINYL TRANSFERASE"/>
    <property type="match status" value="1"/>
</dbReference>
<keyword evidence="2 5" id="KW-0808">Transferase</keyword>
<feature type="region of interest" description="Disordered" evidence="3">
    <location>
        <begin position="1"/>
        <end position="22"/>
    </location>
</feature>
<evidence type="ECO:0000256" key="3">
    <source>
        <dbReference type="SAM" id="MobiDB-lite"/>
    </source>
</evidence>
<dbReference type="InterPro" id="IPR050559">
    <property type="entry name" value="P-Pant_transferase_sf"/>
</dbReference>
<organism evidence="5 6">
    <name type="scientific">Cellulomonas fulva</name>
    <dbReference type="NCBI Taxonomy" id="2835530"/>
    <lineage>
        <taxon>Bacteria</taxon>
        <taxon>Bacillati</taxon>
        <taxon>Actinomycetota</taxon>
        <taxon>Actinomycetes</taxon>
        <taxon>Micrococcales</taxon>
        <taxon>Cellulomonadaceae</taxon>
        <taxon>Cellulomonas</taxon>
    </lineage>
</organism>
<name>A0ABS5U357_9CELL</name>
<reference evidence="5 6" key="1">
    <citation type="submission" date="2021-05" db="EMBL/GenBank/DDBJ databases">
        <title>Description of Cellulomonas sp. DKR-3 sp. nov.</title>
        <authorList>
            <person name="Dahal R.H."/>
            <person name="Chaudhary D.K."/>
        </authorList>
    </citation>
    <scope>NUCLEOTIDE SEQUENCE [LARGE SCALE GENOMIC DNA]</scope>
    <source>
        <strain evidence="5 6">DKR-3</strain>
    </source>
</reference>
<dbReference type="InterPro" id="IPR008278">
    <property type="entry name" value="4-PPantetheinyl_Trfase_dom"/>
</dbReference>
<comment type="caution">
    <text evidence="5">The sequence shown here is derived from an EMBL/GenBank/DDBJ whole genome shotgun (WGS) entry which is preliminary data.</text>
</comment>
<evidence type="ECO:0000313" key="6">
    <source>
        <dbReference type="Proteomes" id="UP000722125"/>
    </source>
</evidence>
<sequence>MSRLSRPARLTERGGGGAALGAAGAADADGLRVAVRHEPVTGPSSPEREGLLAAPERERRDRLLRPADRAAYTAAHALVRECAAELLGVPAAALDLKQTCSACGGAGHGRPALVGHPEVGVSLSHTDGHVAAIAAVQVATVPDATVPDALVPLAAPGRSAAPPSAPAVGIDVERVREVPDAVLTARERAWVAAAPDPHAAATSLWVRKEALVKAGALELTQLGGCDVLDTDALGDDGPASAALGHALRGWSGDGVVGAWSVPEVGPRRPGAGQSKSKIEFRS</sequence>
<feature type="region of interest" description="Disordered" evidence="3">
    <location>
        <begin position="36"/>
        <end position="60"/>
    </location>
</feature>
<evidence type="ECO:0000313" key="5">
    <source>
        <dbReference type="EMBL" id="MBT0995771.1"/>
    </source>
</evidence>
<evidence type="ECO:0000259" key="4">
    <source>
        <dbReference type="Pfam" id="PF01648"/>
    </source>
</evidence>